<feature type="transmembrane region" description="Helical" evidence="1">
    <location>
        <begin position="59"/>
        <end position="77"/>
    </location>
</feature>
<dbReference type="GO" id="GO:0016787">
    <property type="term" value="F:hydrolase activity"/>
    <property type="evidence" value="ECO:0007669"/>
    <property type="project" value="UniProtKB-KW"/>
</dbReference>
<organism evidence="2 3">
    <name type="scientific">Marinospirillum alkalitolerans</name>
    <dbReference type="NCBI Taxonomy" id="3123374"/>
    <lineage>
        <taxon>Bacteria</taxon>
        <taxon>Pseudomonadati</taxon>
        <taxon>Pseudomonadota</taxon>
        <taxon>Gammaproteobacteria</taxon>
        <taxon>Oceanospirillales</taxon>
        <taxon>Oceanospirillaceae</taxon>
        <taxon>Marinospirillum</taxon>
    </lineage>
</organism>
<dbReference type="Proteomes" id="UP001621714">
    <property type="component" value="Unassembled WGS sequence"/>
</dbReference>
<evidence type="ECO:0000256" key="1">
    <source>
        <dbReference type="SAM" id="Phobius"/>
    </source>
</evidence>
<dbReference type="Pfam" id="PF04307">
    <property type="entry name" value="YdjM"/>
    <property type="match status" value="1"/>
</dbReference>
<comment type="caution">
    <text evidence="2">The sequence shown here is derived from an EMBL/GenBank/DDBJ whole genome shotgun (WGS) entry which is preliminary data.</text>
</comment>
<keyword evidence="3" id="KW-1185">Reference proteome</keyword>
<feature type="transmembrane region" description="Helical" evidence="1">
    <location>
        <begin position="123"/>
        <end position="141"/>
    </location>
</feature>
<gene>
    <name evidence="2" type="ORF">V6U78_06830</name>
</gene>
<proteinExistence type="predicted"/>
<dbReference type="RefSeq" id="WP_405338761.1">
    <property type="nucleotide sequence ID" value="NZ_JBANFI010000003.1"/>
</dbReference>
<name>A0ABW8PWT7_9GAMM</name>
<keyword evidence="1" id="KW-0812">Transmembrane</keyword>
<feature type="transmembrane region" description="Helical" evidence="1">
    <location>
        <begin position="29"/>
        <end position="47"/>
    </location>
</feature>
<feature type="transmembrane region" description="Helical" evidence="1">
    <location>
        <begin position="153"/>
        <end position="176"/>
    </location>
</feature>
<accession>A0ABW8PWT7</accession>
<sequence>MANFATHVGVAVGVGASLATGLTTLGYIPWDTGLNLLIFFVFGTLLPDIDVDNARPVRWVFNLFALFAALLTFSALTPTPSSGFWFSHPAQPGWPAFIGALAVWLIIRYPLSKLFQKLTRHRGLAHSLIVGLLWSLAWLHFAHWQFSGDSLVFWLQALALLGGFLLHLALDEIYSVDIEGIRIKRSFGSAMKVLDRRFMSGSIAVIILNLIMILALPNPEALLLWLKLF</sequence>
<keyword evidence="2" id="KW-0378">Hydrolase</keyword>
<reference evidence="2 3" key="1">
    <citation type="submission" date="2024-02" db="EMBL/GenBank/DDBJ databases">
        <title>Marinospirillum sp. MEB 164 isolated from Lonar lake sediment.</title>
        <authorList>
            <person name="Joshi A."/>
            <person name="Thite S."/>
        </authorList>
    </citation>
    <scope>NUCLEOTIDE SEQUENCE [LARGE SCALE GENOMIC DNA]</scope>
    <source>
        <strain evidence="2 3">MEB164</strain>
    </source>
</reference>
<protein>
    <submittedName>
        <fullName evidence="2">Metal-dependent hydrolase</fullName>
    </submittedName>
</protein>
<feature type="transmembrane region" description="Helical" evidence="1">
    <location>
        <begin position="92"/>
        <end position="111"/>
    </location>
</feature>
<evidence type="ECO:0000313" key="2">
    <source>
        <dbReference type="EMBL" id="MFK7160750.1"/>
    </source>
</evidence>
<keyword evidence="1" id="KW-1133">Transmembrane helix</keyword>
<dbReference type="InterPro" id="IPR007404">
    <property type="entry name" value="YdjM-like"/>
</dbReference>
<keyword evidence="1" id="KW-0472">Membrane</keyword>
<evidence type="ECO:0000313" key="3">
    <source>
        <dbReference type="Proteomes" id="UP001621714"/>
    </source>
</evidence>
<feature type="transmembrane region" description="Helical" evidence="1">
    <location>
        <begin position="197"/>
        <end position="216"/>
    </location>
</feature>
<dbReference type="EMBL" id="JBANFI010000003">
    <property type="protein sequence ID" value="MFK7160750.1"/>
    <property type="molecule type" value="Genomic_DNA"/>
</dbReference>